<dbReference type="EMBL" id="CP090893">
    <property type="protein sequence ID" value="ULU01849.1"/>
    <property type="molecule type" value="Genomic_DNA"/>
</dbReference>
<proteinExistence type="predicted"/>
<dbReference type="AlphaFoldDB" id="A0AAE9DDY2"/>
<evidence type="ECO:0000313" key="2">
    <source>
        <dbReference type="EMBL" id="ULU01849.1"/>
    </source>
</evidence>
<feature type="region of interest" description="Disordered" evidence="1">
    <location>
        <begin position="30"/>
        <end position="52"/>
    </location>
</feature>
<dbReference type="Proteomes" id="UP000827892">
    <property type="component" value="Chromosome III"/>
</dbReference>
<evidence type="ECO:0000313" key="3">
    <source>
        <dbReference type="Proteomes" id="UP000827892"/>
    </source>
</evidence>
<reference evidence="2 3" key="1">
    <citation type="submission" date="2022-05" db="EMBL/GenBank/DDBJ databases">
        <title>Chromosome-level reference genomes for two strains of Caenorhabditis briggsae: an improved platform for comparative genomics.</title>
        <authorList>
            <person name="Stevens L."/>
            <person name="Andersen E.C."/>
        </authorList>
    </citation>
    <scope>NUCLEOTIDE SEQUENCE [LARGE SCALE GENOMIC DNA]</scope>
    <source>
        <strain evidence="2">QX1410_ONT</strain>
        <tissue evidence="2">Whole-organism</tissue>
    </source>
</reference>
<evidence type="ECO:0000256" key="1">
    <source>
        <dbReference type="SAM" id="MobiDB-lite"/>
    </source>
</evidence>
<organism evidence="2 3">
    <name type="scientific">Caenorhabditis briggsae</name>
    <dbReference type="NCBI Taxonomy" id="6238"/>
    <lineage>
        <taxon>Eukaryota</taxon>
        <taxon>Metazoa</taxon>
        <taxon>Ecdysozoa</taxon>
        <taxon>Nematoda</taxon>
        <taxon>Chromadorea</taxon>
        <taxon>Rhabditida</taxon>
        <taxon>Rhabditina</taxon>
        <taxon>Rhabditomorpha</taxon>
        <taxon>Rhabditoidea</taxon>
        <taxon>Rhabditidae</taxon>
        <taxon>Peloderinae</taxon>
        <taxon>Caenorhabditis</taxon>
    </lineage>
</organism>
<protein>
    <submittedName>
        <fullName evidence="2">Uncharacterized protein</fullName>
    </submittedName>
</protein>
<feature type="compositionally biased region" description="Polar residues" evidence="1">
    <location>
        <begin position="30"/>
        <end position="40"/>
    </location>
</feature>
<name>A0AAE9DDY2_CAEBR</name>
<accession>A0AAE9DDY2</accession>
<gene>
    <name evidence="2" type="ORF">L3Y34_001855</name>
</gene>
<sequence length="68" mass="7497">MEKMNHLENQISELNAKIEDMKKNGMTGLNVNGGENTYSPGGSVVSAEEKERKRSIIVTGIPEYGRSE</sequence>